<feature type="transmembrane region" description="Helical" evidence="1">
    <location>
        <begin position="34"/>
        <end position="59"/>
    </location>
</feature>
<dbReference type="EMBL" id="BAABAT010000032">
    <property type="protein sequence ID" value="GAA4258599.1"/>
    <property type="molecule type" value="Genomic_DNA"/>
</dbReference>
<keyword evidence="1" id="KW-0812">Transmembrane</keyword>
<evidence type="ECO:0000256" key="1">
    <source>
        <dbReference type="SAM" id="Phobius"/>
    </source>
</evidence>
<reference evidence="3" key="1">
    <citation type="journal article" date="2019" name="Int. J. Syst. Evol. Microbiol.">
        <title>The Global Catalogue of Microorganisms (GCM) 10K type strain sequencing project: providing services to taxonomists for standard genome sequencing and annotation.</title>
        <authorList>
            <consortium name="The Broad Institute Genomics Platform"/>
            <consortium name="The Broad Institute Genome Sequencing Center for Infectious Disease"/>
            <person name="Wu L."/>
            <person name="Ma J."/>
        </authorList>
    </citation>
    <scope>NUCLEOTIDE SEQUENCE [LARGE SCALE GENOMIC DNA]</scope>
    <source>
        <strain evidence="3">JCM 17441</strain>
    </source>
</reference>
<keyword evidence="1" id="KW-0472">Membrane</keyword>
<evidence type="ECO:0000313" key="2">
    <source>
        <dbReference type="EMBL" id="GAA4258599.1"/>
    </source>
</evidence>
<keyword evidence="3" id="KW-1185">Reference proteome</keyword>
<evidence type="ECO:0008006" key="4">
    <source>
        <dbReference type="Google" id="ProtNLM"/>
    </source>
</evidence>
<proteinExistence type="predicted"/>
<accession>A0ABP8DLD5</accession>
<name>A0ABP8DLD5_9ACTN</name>
<protein>
    <recommendedName>
        <fullName evidence="4">Integral membrane protein</fullName>
    </recommendedName>
</protein>
<keyword evidence="1" id="KW-1133">Transmembrane helix</keyword>
<feature type="transmembrane region" description="Helical" evidence="1">
    <location>
        <begin position="71"/>
        <end position="90"/>
    </location>
</feature>
<comment type="caution">
    <text evidence="2">The sequence shown here is derived from an EMBL/GenBank/DDBJ whole genome shotgun (WGS) entry which is preliminary data.</text>
</comment>
<organism evidence="2 3">
    <name type="scientific">Dactylosporangium darangshiense</name>
    <dbReference type="NCBI Taxonomy" id="579108"/>
    <lineage>
        <taxon>Bacteria</taxon>
        <taxon>Bacillati</taxon>
        <taxon>Actinomycetota</taxon>
        <taxon>Actinomycetes</taxon>
        <taxon>Micromonosporales</taxon>
        <taxon>Micromonosporaceae</taxon>
        <taxon>Dactylosporangium</taxon>
    </lineage>
</organism>
<sequence length="141" mass="14408">MLLRALLAAAGLALIAYGVSGWLDAPAAELRGRLVFAAAALVAHDFVVVPLVLAAGALLARVVPAPARGPARAALVVAAAVSAVALPFVVGAGRIADNPSAFPQHYGRNLLILLALVAVAAALPAIPPAARRLWRRARRPR</sequence>
<gene>
    <name evidence="2" type="ORF">GCM10022255_079900</name>
</gene>
<dbReference type="Proteomes" id="UP001500620">
    <property type="component" value="Unassembled WGS sequence"/>
</dbReference>
<feature type="transmembrane region" description="Helical" evidence="1">
    <location>
        <begin position="110"/>
        <end position="130"/>
    </location>
</feature>
<evidence type="ECO:0000313" key="3">
    <source>
        <dbReference type="Proteomes" id="UP001500620"/>
    </source>
</evidence>